<dbReference type="Pfam" id="PF05472">
    <property type="entry name" value="Ter"/>
    <property type="match status" value="1"/>
</dbReference>
<dbReference type="InterPro" id="IPR036381">
    <property type="entry name" value="Tus_dom1"/>
</dbReference>
<dbReference type="GO" id="GO:0003677">
    <property type="term" value="F:DNA binding"/>
    <property type="evidence" value="ECO:0007669"/>
    <property type="project" value="UniProtKB-KW"/>
</dbReference>
<evidence type="ECO:0000256" key="2">
    <source>
        <dbReference type="ARBA" id="ARBA00022705"/>
    </source>
</evidence>
<name>A0AAU9C898_9GAMM</name>
<organism evidence="4 5">
    <name type="scientific">Methylomarinovum tepidoasis</name>
    <dbReference type="NCBI Taxonomy" id="2840183"/>
    <lineage>
        <taxon>Bacteria</taxon>
        <taxon>Pseudomonadati</taxon>
        <taxon>Pseudomonadota</taxon>
        <taxon>Gammaproteobacteria</taxon>
        <taxon>Methylococcales</taxon>
        <taxon>Methylothermaceae</taxon>
        <taxon>Methylomarinovum</taxon>
    </lineage>
</organism>
<dbReference type="GO" id="GO:0006274">
    <property type="term" value="P:DNA replication termination"/>
    <property type="evidence" value="ECO:0007669"/>
    <property type="project" value="InterPro"/>
</dbReference>
<dbReference type="KEGG" id="meiy:MIN45_P1882"/>
<keyword evidence="3" id="KW-0238">DNA-binding</keyword>
<dbReference type="SUPFAM" id="SSF56596">
    <property type="entry name" value="Replication terminator protein (Tus)"/>
    <property type="match status" value="1"/>
</dbReference>
<dbReference type="GO" id="GO:0005737">
    <property type="term" value="C:cytoplasm"/>
    <property type="evidence" value="ECO:0007669"/>
    <property type="project" value="InterPro"/>
</dbReference>
<reference evidence="5" key="1">
    <citation type="journal article" date="2024" name="Int. J. Syst. Evol. Microbiol.">
        <title>Methylomarinovum tepidoasis sp. nov., a moderately thermophilic methanotroph of the family Methylothermaceae isolated from a deep-sea hydrothermal field.</title>
        <authorList>
            <person name="Hirayama H."/>
            <person name="Takaki Y."/>
            <person name="Abe M."/>
            <person name="Miyazaki M."/>
            <person name="Uematsu K."/>
            <person name="Matsui Y."/>
            <person name="Takai K."/>
        </authorList>
    </citation>
    <scope>NUCLEOTIDE SEQUENCE [LARGE SCALE GENOMIC DNA]</scope>
    <source>
        <strain evidence="5">IN45</strain>
    </source>
</reference>
<dbReference type="AlphaFoldDB" id="A0AAU9C898"/>
<keyword evidence="2" id="KW-0235">DNA replication</keyword>
<dbReference type="EMBL" id="AP024718">
    <property type="protein sequence ID" value="BCX89509.1"/>
    <property type="molecule type" value="Genomic_DNA"/>
</dbReference>
<protein>
    <submittedName>
        <fullName evidence="4">Uncharacterized protein</fullName>
    </submittedName>
</protein>
<evidence type="ECO:0000256" key="1">
    <source>
        <dbReference type="ARBA" id="ARBA00022490"/>
    </source>
</evidence>
<dbReference type="Gene3D" id="3.50.14.10">
    <property type="entry name" value="Replication terminator Tus, domain 1 superfamily/Replication terminator Tus"/>
    <property type="match status" value="1"/>
</dbReference>
<dbReference type="InterPro" id="IPR036384">
    <property type="entry name" value="Tus_sf"/>
</dbReference>
<sequence>MYSKTKNESKPKKTLTYRFQTLQETIQNFVIQLNQETRRAWVFDLTHREYHDVEARNQLIQILTQVEYPDDRDGRETDPCPGIIGAGPRTLALAGALNQARDAFKQAVLAVNRNDRERARRLMATQGFPRLHFKQLYRHQPILLRKPHSIRFTWGATRSIKRISRQEAYRRLTALAGDDPSPGYLRQLELLAQHPKDEPIAIVQDLKPHIKANVCWIQGSGRDRQVIRKMISAPLAILIPLDPGEVLPEHSAAYPDARKPRKPRADTKIEREPFLPSIRGHRYCR</sequence>
<keyword evidence="5" id="KW-1185">Reference proteome</keyword>
<gene>
    <name evidence="4" type="ORF">MIN45_P1882</name>
</gene>
<dbReference type="InterPro" id="IPR008865">
    <property type="entry name" value="DNA_replication_term_site-bd"/>
</dbReference>
<proteinExistence type="predicted"/>
<keyword evidence="1" id="KW-0963">Cytoplasm</keyword>
<evidence type="ECO:0000256" key="3">
    <source>
        <dbReference type="ARBA" id="ARBA00023125"/>
    </source>
</evidence>
<evidence type="ECO:0000313" key="5">
    <source>
        <dbReference type="Proteomes" id="UP001321450"/>
    </source>
</evidence>
<accession>A0AAU9C898</accession>
<dbReference type="Proteomes" id="UP001321450">
    <property type="component" value="Chromosome"/>
</dbReference>
<evidence type="ECO:0000313" key="4">
    <source>
        <dbReference type="EMBL" id="BCX89509.1"/>
    </source>
</evidence>